<dbReference type="InterPro" id="IPR038772">
    <property type="entry name" value="Sph/SMPD2-like"/>
</dbReference>
<dbReference type="Pfam" id="PF22669">
    <property type="entry name" value="Exo_endo_phos2"/>
    <property type="match status" value="1"/>
</dbReference>
<organism evidence="3 4">
    <name type="scientific">Rheinheimera soli</name>
    <dbReference type="NCBI Taxonomy" id="443616"/>
    <lineage>
        <taxon>Bacteria</taxon>
        <taxon>Pseudomonadati</taxon>
        <taxon>Pseudomonadota</taxon>
        <taxon>Gammaproteobacteria</taxon>
        <taxon>Chromatiales</taxon>
        <taxon>Chromatiaceae</taxon>
        <taxon>Rheinheimera</taxon>
    </lineage>
</organism>
<feature type="chain" id="PRO_5045135043" description="Jacalin-type lectin domain-containing protein" evidence="1">
    <location>
        <begin position="23"/>
        <end position="435"/>
    </location>
</feature>
<comment type="caution">
    <text evidence="3">The sequence shown here is derived from an EMBL/GenBank/DDBJ whole genome shotgun (WGS) entry which is preliminary data.</text>
</comment>
<gene>
    <name evidence="3" type="ORF">J2W69_001749</name>
</gene>
<evidence type="ECO:0000313" key="4">
    <source>
        <dbReference type="Proteomes" id="UP001257909"/>
    </source>
</evidence>
<evidence type="ECO:0000259" key="2">
    <source>
        <dbReference type="PROSITE" id="PS51752"/>
    </source>
</evidence>
<proteinExistence type="predicted"/>
<dbReference type="EMBL" id="JAVDWR010000004">
    <property type="protein sequence ID" value="MDR7120811.1"/>
    <property type="molecule type" value="Genomic_DNA"/>
</dbReference>
<feature type="signal peptide" evidence="1">
    <location>
        <begin position="1"/>
        <end position="22"/>
    </location>
</feature>
<dbReference type="Pfam" id="PF01419">
    <property type="entry name" value="Jacalin"/>
    <property type="match status" value="1"/>
</dbReference>
<dbReference type="RefSeq" id="WP_310276802.1">
    <property type="nucleotide sequence ID" value="NZ_JAVDWR010000004.1"/>
</dbReference>
<dbReference type="PANTHER" id="PTHR16320:SF1">
    <property type="entry name" value="SPHINGOMYELINASE DDB_G0288017"/>
    <property type="match status" value="1"/>
</dbReference>
<keyword evidence="1" id="KW-0732">Signal</keyword>
<keyword evidence="4" id="KW-1185">Reference proteome</keyword>
<dbReference type="PANTHER" id="PTHR16320">
    <property type="entry name" value="SPHINGOMYELINASE FAMILY MEMBER"/>
    <property type="match status" value="1"/>
</dbReference>
<dbReference type="InterPro" id="IPR001229">
    <property type="entry name" value="Jacalin-like_lectin_dom"/>
</dbReference>
<dbReference type="Proteomes" id="UP001257909">
    <property type="component" value="Unassembled WGS sequence"/>
</dbReference>
<dbReference type="PROSITE" id="PS51752">
    <property type="entry name" value="JACALIN_LECTIN"/>
    <property type="match status" value="1"/>
</dbReference>
<protein>
    <recommendedName>
        <fullName evidence="2">Jacalin-type lectin domain-containing protein</fullName>
    </recommendedName>
</protein>
<dbReference type="InterPro" id="IPR036691">
    <property type="entry name" value="Endo/exonu/phosph_ase_sf"/>
</dbReference>
<evidence type="ECO:0000256" key="1">
    <source>
        <dbReference type="SAM" id="SignalP"/>
    </source>
</evidence>
<dbReference type="InterPro" id="IPR036404">
    <property type="entry name" value="Jacalin-like_lectin_dom_sf"/>
</dbReference>
<reference evidence="3 4" key="1">
    <citation type="submission" date="2023-07" db="EMBL/GenBank/DDBJ databases">
        <title>Sorghum-associated microbial communities from plants grown in Nebraska, USA.</title>
        <authorList>
            <person name="Schachtman D."/>
        </authorList>
    </citation>
    <scope>NUCLEOTIDE SEQUENCE [LARGE SCALE GENOMIC DNA]</scope>
    <source>
        <strain evidence="3 4">4138</strain>
    </source>
</reference>
<dbReference type="InterPro" id="IPR000300">
    <property type="entry name" value="IPPc"/>
</dbReference>
<feature type="domain" description="Jacalin-type lectin" evidence="2">
    <location>
        <begin position="293"/>
        <end position="432"/>
    </location>
</feature>
<accession>A0ABU1VYL3</accession>
<evidence type="ECO:0000313" key="3">
    <source>
        <dbReference type="EMBL" id="MDR7120811.1"/>
    </source>
</evidence>
<dbReference type="Gene3D" id="3.60.10.10">
    <property type="entry name" value="Endonuclease/exonuclease/phosphatase"/>
    <property type="match status" value="1"/>
</dbReference>
<name>A0ABU1VYL3_9GAMM</name>
<sequence length="435" mass="47242">MNFKSVLLCVGLSCCVAAPATAQQSGTFTTLSYNVAGLLELFSSAESDRQSATEQISCYVNDFDIVNVQEDFNYHAALYDTCNTHSYRSATTGGMGFGSGLNSMSHLPFSSLKRVKWNHCNGVDCLTPKGFTLMQVRLAEGVYVDIYNMHAQAQVATADLTARRNNILQLKQYISTQSVGNAVIVMGDTNTRYTRTGDNIRELLSLGFSDTWVELYRSGDIPALGAEALVCEPKISAANCEIVDKILYRDNGYLNLNLLDYQVRQDDETPQGLKLSDHPPVSANWSYSTPVNRKMSDQFGGDGGLSFNNVSQLPTMAKVSQIRLRSGTRVDQVGLQLSNGQNFSHGGNGGTLNSLTLNAGEYLKSVFLCQGNRNGAMRIFYTSMQTSAGRSLAGGSQTSNCTSYQAPAGWQISGFHGRAEAELDKLGVIYSPVVL</sequence>
<dbReference type="Gene3D" id="2.100.10.30">
    <property type="entry name" value="Jacalin-like lectin domain"/>
    <property type="match status" value="1"/>
</dbReference>
<dbReference type="CDD" id="cd09615">
    <property type="entry name" value="Jacalin_EEP"/>
    <property type="match status" value="1"/>
</dbReference>
<dbReference type="SUPFAM" id="SSF51101">
    <property type="entry name" value="Mannose-binding lectins"/>
    <property type="match status" value="1"/>
</dbReference>
<dbReference type="SMART" id="SM00915">
    <property type="entry name" value="Jacalin"/>
    <property type="match status" value="1"/>
</dbReference>
<dbReference type="SUPFAM" id="SSF56219">
    <property type="entry name" value="DNase I-like"/>
    <property type="match status" value="1"/>
</dbReference>